<feature type="transmembrane region" description="Helical" evidence="1">
    <location>
        <begin position="68"/>
        <end position="93"/>
    </location>
</feature>
<sequence length="257" mass="26898">MRRLWALYLKEMLESVRSYKLIWIPVVFIVLGIMQPLVSFYMADILAFSSNVPAGLMENMERPAASSVMAQALGQYGTIGMLILVLGTMNSLAGERSSGTSELLMAKPVSSISVVAAKWTANFTVLVIAIGLGAAGAAYYTVQLMGALSWRDVIAASGLYALWLLCAVSLTLLFSAWLRGPAAAGLSLLLAAVMSLVHGLLPVKLNWMPASLPGMSAGVLADGGTGVSLAPIVSAVLLIIICIAGASLMAGRNKLPV</sequence>
<protein>
    <submittedName>
        <fullName evidence="2">ABC-2 type transport system permease protein</fullName>
    </submittedName>
</protein>
<feature type="transmembrane region" description="Helical" evidence="1">
    <location>
        <begin position="21"/>
        <end position="48"/>
    </location>
</feature>
<accession>A0ABS4P268</accession>
<feature type="transmembrane region" description="Helical" evidence="1">
    <location>
        <begin position="185"/>
        <end position="207"/>
    </location>
</feature>
<evidence type="ECO:0000313" key="2">
    <source>
        <dbReference type="EMBL" id="MBP2116404.1"/>
    </source>
</evidence>
<evidence type="ECO:0000256" key="1">
    <source>
        <dbReference type="SAM" id="Phobius"/>
    </source>
</evidence>
<dbReference type="RefSeq" id="WP_209879996.1">
    <property type="nucleotide sequence ID" value="NZ_JAGGLV010000045.1"/>
</dbReference>
<gene>
    <name evidence="2" type="ORF">J2Z70_006634</name>
</gene>
<name>A0ABS4P268_9BACL</name>
<keyword evidence="1" id="KW-0812">Transmembrane</keyword>
<reference evidence="2 3" key="1">
    <citation type="submission" date="2021-03" db="EMBL/GenBank/DDBJ databases">
        <title>Genomic Encyclopedia of Type Strains, Phase IV (KMG-IV): sequencing the most valuable type-strain genomes for metagenomic binning, comparative biology and taxonomic classification.</title>
        <authorList>
            <person name="Goeker M."/>
        </authorList>
    </citation>
    <scope>NUCLEOTIDE SEQUENCE [LARGE SCALE GENOMIC DNA]</scope>
    <source>
        <strain evidence="2 3">DSM 101953</strain>
    </source>
</reference>
<proteinExistence type="predicted"/>
<dbReference type="Pfam" id="PF12679">
    <property type="entry name" value="ABC2_membrane_2"/>
    <property type="match status" value="1"/>
</dbReference>
<comment type="caution">
    <text evidence="2">The sequence shown here is derived from an EMBL/GenBank/DDBJ whole genome shotgun (WGS) entry which is preliminary data.</text>
</comment>
<dbReference type="PANTHER" id="PTHR43471">
    <property type="entry name" value="ABC TRANSPORTER PERMEASE"/>
    <property type="match status" value="1"/>
</dbReference>
<feature type="transmembrane region" description="Helical" evidence="1">
    <location>
        <begin position="227"/>
        <end position="250"/>
    </location>
</feature>
<feature type="transmembrane region" description="Helical" evidence="1">
    <location>
        <begin position="160"/>
        <end position="178"/>
    </location>
</feature>
<feature type="transmembrane region" description="Helical" evidence="1">
    <location>
        <begin position="114"/>
        <end position="140"/>
    </location>
</feature>
<evidence type="ECO:0000313" key="3">
    <source>
        <dbReference type="Proteomes" id="UP000773462"/>
    </source>
</evidence>
<dbReference type="EMBL" id="JAGGLV010000045">
    <property type="protein sequence ID" value="MBP2116404.1"/>
    <property type="molecule type" value="Genomic_DNA"/>
</dbReference>
<dbReference type="Proteomes" id="UP000773462">
    <property type="component" value="Unassembled WGS sequence"/>
</dbReference>
<keyword evidence="1" id="KW-0472">Membrane</keyword>
<keyword evidence="3" id="KW-1185">Reference proteome</keyword>
<organism evidence="2 3">
    <name type="scientific">Paenibacillus silagei</name>
    <dbReference type="NCBI Taxonomy" id="1670801"/>
    <lineage>
        <taxon>Bacteria</taxon>
        <taxon>Bacillati</taxon>
        <taxon>Bacillota</taxon>
        <taxon>Bacilli</taxon>
        <taxon>Bacillales</taxon>
        <taxon>Paenibacillaceae</taxon>
        <taxon>Paenibacillus</taxon>
    </lineage>
</organism>
<keyword evidence="1" id="KW-1133">Transmembrane helix</keyword>